<sequence>MKNKTIFITGNRKGIGLHLTRYYLEQGYHVLGCSRTESSFSHENYRHFICDVADEKNVKEVIRQAKKAFGGIDILINNAGIASLNHSLLTPGSTVKKVFETNFYGSFFFSRECAKVMRHTGGRIVNFSTVAVPLDLEGEMIYASSKAAVEKMTTILARELSDFNITVNAIGPSPIYTDLIKTVPQDKIDELLKQQTIHRLGELEDVENVIDFFISPKSNFITGQIIYLGGL</sequence>
<dbReference type="GO" id="GO:0006633">
    <property type="term" value="P:fatty acid biosynthetic process"/>
    <property type="evidence" value="ECO:0007669"/>
    <property type="project" value="TreeGrafter"/>
</dbReference>
<dbReference type="GO" id="GO:0016616">
    <property type="term" value="F:oxidoreductase activity, acting on the CH-OH group of donors, NAD or NADP as acceptor"/>
    <property type="evidence" value="ECO:0007669"/>
    <property type="project" value="TreeGrafter"/>
</dbReference>
<dbReference type="GO" id="GO:0048038">
    <property type="term" value="F:quinone binding"/>
    <property type="evidence" value="ECO:0007669"/>
    <property type="project" value="TreeGrafter"/>
</dbReference>
<evidence type="ECO:0000256" key="2">
    <source>
        <dbReference type="ARBA" id="ARBA00023002"/>
    </source>
</evidence>
<comment type="similarity">
    <text evidence="1">Belongs to the short-chain dehydrogenases/reductases (SDR) family.</text>
</comment>
<proteinExistence type="inferred from homology"/>
<dbReference type="InterPro" id="IPR002347">
    <property type="entry name" value="SDR_fam"/>
</dbReference>
<keyword evidence="2" id="KW-0560">Oxidoreductase</keyword>
<keyword evidence="4" id="KW-1185">Reference proteome</keyword>
<dbReference type="CDD" id="cd05233">
    <property type="entry name" value="SDR_c"/>
    <property type="match status" value="1"/>
</dbReference>
<dbReference type="AlphaFoldDB" id="A0A511YIC3"/>
<dbReference type="PRINTS" id="PR00081">
    <property type="entry name" value="GDHRDH"/>
</dbReference>
<dbReference type="RefSeq" id="WP_146939828.1">
    <property type="nucleotide sequence ID" value="NZ_BJYJ01000002.1"/>
</dbReference>
<evidence type="ECO:0000313" key="3">
    <source>
        <dbReference type="EMBL" id="GEN74940.1"/>
    </source>
</evidence>
<dbReference type="PANTHER" id="PTHR42760">
    <property type="entry name" value="SHORT-CHAIN DEHYDROGENASES/REDUCTASES FAMILY MEMBER"/>
    <property type="match status" value="1"/>
</dbReference>
<accession>A0A511YIC3</accession>
<dbReference type="SUPFAM" id="SSF51735">
    <property type="entry name" value="NAD(P)-binding Rossmann-fold domains"/>
    <property type="match status" value="1"/>
</dbReference>
<comment type="caution">
    <text evidence="3">The sequence shown here is derived from an EMBL/GenBank/DDBJ whole genome shotgun (WGS) entry which is preliminary data.</text>
</comment>
<evidence type="ECO:0000256" key="1">
    <source>
        <dbReference type="ARBA" id="ARBA00006484"/>
    </source>
</evidence>
<dbReference type="PANTHER" id="PTHR42760:SF133">
    <property type="entry name" value="3-OXOACYL-[ACYL-CARRIER-PROTEIN] REDUCTASE"/>
    <property type="match status" value="1"/>
</dbReference>
<dbReference type="Proteomes" id="UP000321863">
    <property type="component" value="Unassembled WGS sequence"/>
</dbReference>
<reference evidence="3 4" key="1">
    <citation type="submission" date="2019-07" db="EMBL/GenBank/DDBJ databases">
        <title>Whole genome shotgun sequence of Chryseobacterium hagamense NBRC 105253.</title>
        <authorList>
            <person name="Hosoyama A."/>
            <person name="Uohara A."/>
            <person name="Ohji S."/>
            <person name="Ichikawa N."/>
        </authorList>
    </citation>
    <scope>NUCLEOTIDE SEQUENCE [LARGE SCALE GENOMIC DNA]</scope>
    <source>
        <strain evidence="3 4">NBRC 105253</strain>
    </source>
</reference>
<dbReference type="Pfam" id="PF13561">
    <property type="entry name" value="adh_short_C2"/>
    <property type="match status" value="1"/>
</dbReference>
<dbReference type="Gene3D" id="3.40.50.720">
    <property type="entry name" value="NAD(P)-binding Rossmann-like Domain"/>
    <property type="match status" value="1"/>
</dbReference>
<dbReference type="PRINTS" id="PR00080">
    <property type="entry name" value="SDRFAMILY"/>
</dbReference>
<gene>
    <name evidence="3" type="ORF">CHA01nite_06800</name>
</gene>
<name>A0A511YIC3_9FLAO</name>
<dbReference type="EMBL" id="BJYJ01000002">
    <property type="protein sequence ID" value="GEN74940.1"/>
    <property type="molecule type" value="Genomic_DNA"/>
</dbReference>
<protein>
    <submittedName>
        <fullName evidence="3">Oxidoreductase</fullName>
    </submittedName>
</protein>
<dbReference type="OrthoDB" id="5786478at2"/>
<dbReference type="InterPro" id="IPR036291">
    <property type="entry name" value="NAD(P)-bd_dom_sf"/>
</dbReference>
<organism evidence="3 4">
    <name type="scientific">Chryseobacterium hagamense</name>
    <dbReference type="NCBI Taxonomy" id="395935"/>
    <lineage>
        <taxon>Bacteria</taxon>
        <taxon>Pseudomonadati</taxon>
        <taxon>Bacteroidota</taxon>
        <taxon>Flavobacteriia</taxon>
        <taxon>Flavobacteriales</taxon>
        <taxon>Weeksellaceae</taxon>
        <taxon>Chryseobacterium group</taxon>
        <taxon>Chryseobacterium</taxon>
    </lineage>
</organism>
<evidence type="ECO:0000313" key="4">
    <source>
        <dbReference type="Proteomes" id="UP000321863"/>
    </source>
</evidence>